<dbReference type="eggNOG" id="KOG0967">
    <property type="taxonomic scope" value="Eukaryota"/>
</dbReference>
<dbReference type="OMA" id="WIKYKRD"/>
<keyword evidence="8 14" id="KW-0067">ATP-binding</keyword>
<evidence type="ECO:0000259" key="16">
    <source>
        <dbReference type="PROSITE" id="PS50160"/>
    </source>
</evidence>
<evidence type="ECO:0000256" key="15">
    <source>
        <dbReference type="RuleBase" id="RU004196"/>
    </source>
</evidence>
<reference evidence="17" key="2">
    <citation type="journal article" date="2007" name="Science">
        <title>Draft genome sequence of the sexually transmitted pathogen Trichomonas vaginalis.</title>
        <authorList>
            <person name="Carlton J.M."/>
            <person name="Hirt R.P."/>
            <person name="Silva J.C."/>
            <person name="Delcher A.L."/>
            <person name="Schatz M."/>
            <person name="Zhao Q."/>
            <person name="Wortman J.R."/>
            <person name="Bidwell S.L."/>
            <person name="Alsmark U.C.M."/>
            <person name="Besteiro S."/>
            <person name="Sicheritz-Ponten T."/>
            <person name="Noel C.J."/>
            <person name="Dacks J.B."/>
            <person name="Foster P.G."/>
            <person name="Simillion C."/>
            <person name="Van de Peer Y."/>
            <person name="Miranda-Saavedra D."/>
            <person name="Barton G.J."/>
            <person name="Westrop G.D."/>
            <person name="Mueller S."/>
            <person name="Dessi D."/>
            <person name="Fiori P.L."/>
            <person name="Ren Q."/>
            <person name="Paulsen I."/>
            <person name="Zhang H."/>
            <person name="Bastida-Corcuera F.D."/>
            <person name="Simoes-Barbosa A."/>
            <person name="Brown M.T."/>
            <person name="Hayes R.D."/>
            <person name="Mukherjee M."/>
            <person name="Okumura C.Y."/>
            <person name="Schneider R."/>
            <person name="Smith A.J."/>
            <person name="Vanacova S."/>
            <person name="Villalvazo M."/>
            <person name="Haas B.J."/>
            <person name="Pertea M."/>
            <person name="Feldblyum T.V."/>
            <person name="Utterback T.R."/>
            <person name="Shu C.L."/>
            <person name="Osoegawa K."/>
            <person name="de Jong P.J."/>
            <person name="Hrdy I."/>
            <person name="Horvathova L."/>
            <person name="Zubacova Z."/>
            <person name="Dolezal P."/>
            <person name="Malik S.B."/>
            <person name="Logsdon J.M. Jr."/>
            <person name="Henze K."/>
            <person name="Gupta A."/>
            <person name="Wang C.C."/>
            <person name="Dunne R.L."/>
            <person name="Upcroft J.A."/>
            <person name="Upcroft P."/>
            <person name="White O."/>
            <person name="Salzberg S.L."/>
            <person name="Tang P."/>
            <person name="Chiu C.-H."/>
            <person name="Lee Y.-S."/>
            <person name="Embley T.M."/>
            <person name="Coombs G.H."/>
            <person name="Mottram J.C."/>
            <person name="Tachezy J."/>
            <person name="Fraser-Liggett C.M."/>
            <person name="Johnson P.J."/>
        </authorList>
    </citation>
    <scope>NUCLEOTIDE SEQUENCE [LARGE SCALE GENOMIC DNA]</scope>
    <source>
        <strain evidence="17">G3</strain>
    </source>
</reference>
<reference evidence="17" key="1">
    <citation type="submission" date="2006-10" db="EMBL/GenBank/DDBJ databases">
        <authorList>
            <person name="Amadeo P."/>
            <person name="Zhao Q."/>
            <person name="Wortman J."/>
            <person name="Fraser-Liggett C."/>
            <person name="Carlton J."/>
        </authorList>
    </citation>
    <scope>NUCLEOTIDE SEQUENCE</scope>
    <source>
        <strain evidence="17">G3</strain>
    </source>
</reference>
<dbReference type="VEuPathDB" id="TrichDB:TVAGG3_0950900"/>
<keyword evidence="4" id="KW-0132">Cell division</keyword>
<keyword evidence="12" id="KW-0131">Cell cycle</keyword>
<keyword evidence="3 14" id="KW-0436">Ligase</keyword>
<dbReference type="InParanoid" id="A2DFX6"/>
<dbReference type="Pfam" id="PF01068">
    <property type="entry name" value="DNA_ligase_A_M"/>
    <property type="match status" value="1"/>
</dbReference>
<keyword evidence="6 14" id="KW-0547">Nucleotide-binding</keyword>
<name>A2DFX6_TRIV3</name>
<dbReference type="GO" id="GO:0006310">
    <property type="term" value="P:DNA recombination"/>
    <property type="evidence" value="ECO:0007669"/>
    <property type="project" value="UniProtKB-KW"/>
</dbReference>
<evidence type="ECO:0000256" key="3">
    <source>
        <dbReference type="ARBA" id="ARBA00022598"/>
    </source>
</evidence>
<dbReference type="Gene3D" id="1.10.3260.10">
    <property type="entry name" value="DNA ligase, ATP-dependent, N-terminal domain"/>
    <property type="match status" value="1"/>
</dbReference>
<evidence type="ECO:0000313" key="17">
    <source>
        <dbReference type="EMBL" id="EAY20603.1"/>
    </source>
</evidence>
<dbReference type="AlphaFoldDB" id="A2DFX6"/>
<dbReference type="SMR" id="A2DFX6"/>
<evidence type="ECO:0000256" key="14">
    <source>
        <dbReference type="RuleBase" id="RU000617"/>
    </source>
</evidence>
<dbReference type="RefSeq" id="XP_001581589.1">
    <property type="nucleotide sequence ID" value="XM_001581539.1"/>
</dbReference>
<dbReference type="GO" id="GO:0003677">
    <property type="term" value="F:DNA binding"/>
    <property type="evidence" value="ECO:0007669"/>
    <property type="project" value="InterPro"/>
</dbReference>
<keyword evidence="9 14" id="KW-0233">DNA recombination</keyword>
<dbReference type="Pfam" id="PF04679">
    <property type="entry name" value="DNA_ligase_A_C"/>
    <property type="match status" value="1"/>
</dbReference>
<evidence type="ECO:0000256" key="6">
    <source>
        <dbReference type="ARBA" id="ARBA00022741"/>
    </source>
</evidence>
<dbReference type="EMBL" id="DS113196">
    <property type="protein sequence ID" value="EAY20603.1"/>
    <property type="molecule type" value="Genomic_DNA"/>
</dbReference>
<organism evidence="17 18">
    <name type="scientific">Trichomonas vaginalis (strain ATCC PRA-98 / G3)</name>
    <dbReference type="NCBI Taxonomy" id="412133"/>
    <lineage>
        <taxon>Eukaryota</taxon>
        <taxon>Metamonada</taxon>
        <taxon>Parabasalia</taxon>
        <taxon>Trichomonadida</taxon>
        <taxon>Trichomonadidae</taxon>
        <taxon>Trichomonas</taxon>
    </lineage>
</organism>
<dbReference type="GO" id="GO:0006273">
    <property type="term" value="P:lagging strand elongation"/>
    <property type="evidence" value="ECO:0000318"/>
    <property type="project" value="GO_Central"/>
</dbReference>
<evidence type="ECO:0000256" key="12">
    <source>
        <dbReference type="ARBA" id="ARBA00023306"/>
    </source>
</evidence>
<protein>
    <recommendedName>
        <fullName evidence="14">DNA ligase</fullName>
        <ecNumber evidence="14">6.5.1.1</ecNumber>
    </recommendedName>
</protein>
<dbReference type="VEuPathDB" id="TrichDB:TVAG_162990"/>
<dbReference type="NCBIfam" id="TIGR00574">
    <property type="entry name" value="dnl1"/>
    <property type="match status" value="1"/>
</dbReference>
<dbReference type="OrthoDB" id="206088at2759"/>
<evidence type="ECO:0000256" key="1">
    <source>
        <dbReference type="ARBA" id="ARBA00004123"/>
    </source>
</evidence>
<dbReference type="Proteomes" id="UP000001542">
    <property type="component" value="Unassembled WGS sequence"/>
</dbReference>
<dbReference type="PANTHER" id="PTHR45674:SF4">
    <property type="entry name" value="DNA LIGASE 1"/>
    <property type="match status" value="1"/>
</dbReference>
<dbReference type="Pfam" id="PF04675">
    <property type="entry name" value="DNA_ligase_A_N"/>
    <property type="match status" value="1"/>
</dbReference>
<dbReference type="FunFam" id="3.30.470.30:FF:000002">
    <property type="entry name" value="DNA ligase"/>
    <property type="match status" value="1"/>
</dbReference>
<dbReference type="EC" id="6.5.1.1" evidence="14"/>
<dbReference type="InterPro" id="IPR012310">
    <property type="entry name" value="DNA_ligase_ATP-dep_cent"/>
</dbReference>
<evidence type="ECO:0000256" key="4">
    <source>
        <dbReference type="ARBA" id="ARBA00022618"/>
    </source>
</evidence>
<evidence type="ECO:0000313" key="18">
    <source>
        <dbReference type="Proteomes" id="UP000001542"/>
    </source>
</evidence>
<dbReference type="InterPro" id="IPR012340">
    <property type="entry name" value="NA-bd_OB-fold"/>
</dbReference>
<dbReference type="GO" id="GO:0006281">
    <property type="term" value="P:DNA repair"/>
    <property type="evidence" value="ECO:0007669"/>
    <property type="project" value="UniProtKB-KW"/>
</dbReference>
<dbReference type="PANTHER" id="PTHR45674">
    <property type="entry name" value="DNA LIGASE 1/3 FAMILY MEMBER"/>
    <property type="match status" value="1"/>
</dbReference>
<evidence type="ECO:0000256" key="9">
    <source>
        <dbReference type="ARBA" id="ARBA00023172"/>
    </source>
</evidence>
<dbReference type="GO" id="GO:0005634">
    <property type="term" value="C:nucleus"/>
    <property type="evidence" value="ECO:0000318"/>
    <property type="project" value="GO_Central"/>
</dbReference>
<accession>A2DFX6</accession>
<comment type="similarity">
    <text evidence="2 15">Belongs to the ATP-dependent DNA ligase family.</text>
</comment>
<dbReference type="STRING" id="5722.A2DFX6"/>
<evidence type="ECO:0000256" key="8">
    <source>
        <dbReference type="ARBA" id="ARBA00022840"/>
    </source>
</evidence>
<comment type="subcellular location">
    <subcellularLocation>
        <location evidence="1">Nucleus</location>
    </subcellularLocation>
</comment>
<evidence type="ECO:0000256" key="13">
    <source>
        <dbReference type="ARBA" id="ARBA00034003"/>
    </source>
</evidence>
<dbReference type="InterPro" id="IPR050191">
    <property type="entry name" value="ATP-dep_DNA_ligase"/>
</dbReference>
<dbReference type="Gene3D" id="3.30.470.30">
    <property type="entry name" value="DNA ligase/mRNA capping enzyme"/>
    <property type="match status" value="1"/>
</dbReference>
<keyword evidence="5" id="KW-0235">DNA replication</keyword>
<dbReference type="Gene3D" id="2.40.50.140">
    <property type="entry name" value="Nucleic acid-binding proteins"/>
    <property type="match status" value="1"/>
</dbReference>
<dbReference type="InterPro" id="IPR012309">
    <property type="entry name" value="DNA_ligase_ATP-dep_C"/>
</dbReference>
<keyword evidence="18" id="KW-1185">Reference proteome</keyword>
<comment type="catalytic activity">
    <reaction evidence="13 14">
        <text>ATP + (deoxyribonucleotide)n-3'-hydroxyl + 5'-phospho-(deoxyribonucleotide)m = (deoxyribonucleotide)n+m + AMP + diphosphate.</text>
        <dbReference type="EC" id="6.5.1.1"/>
    </reaction>
</comment>
<dbReference type="PROSITE" id="PS50160">
    <property type="entry name" value="DNA_LIGASE_A3"/>
    <property type="match status" value="1"/>
</dbReference>
<dbReference type="CDD" id="cd07900">
    <property type="entry name" value="Adenylation_DNA_ligase_I_Euk"/>
    <property type="match status" value="1"/>
</dbReference>
<dbReference type="SUPFAM" id="SSF117018">
    <property type="entry name" value="ATP-dependent DNA ligase DNA-binding domain"/>
    <property type="match status" value="1"/>
</dbReference>
<dbReference type="KEGG" id="tva:5466150"/>
<dbReference type="FunCoup" id="A2DFX6">
    <property type="interactions" value="582"/>
</dbReference>
<keyword evidence="7 14" id="KW-0227">DNA damage</keyword>
<evidence type="ECO:0000256" key="7">
    <source>
        <dbReference type="ARBA" id="ARBA00022763"/>
    </source>
</evidence>
<gene>
    <name evidence="17" type="ORF">TVAG_162990</name>
</gene>
<dbReference type="InterPro" id="IPR012308">
    <property type="entry name" value="DNA_ligase_ATP-dep_N"/>
</dbReference>
<keyword evidence="11" id="KW-0539">Nucleus</keyword>
<evidence type="ECO:0000256" key="5">
    <source>
        <dbReference type="ARBA" id="ARBA00022705"/>
    </source>
</evidence>
<proteinExistence type="inferred from homology"/>
<dbReference type="PROSITE" id="PS00697">
    <property type="entry name" value="DNA_LIGASE_A1"/>
    <property type="match status" value="1"/>
</dbReference>
<dbReference type="PROSITE" id="PS00333">
    <property type="entry name" value="DNA_LIGASE_A2"/>
    <property type="match status" value="1"/>
</dbReference>
<dbReference type="InterPro" id="IPR016059">
    <property type="entry name" value="DNA_ligase_ATP-dep_CS"/>
</dbReference>
<evidence type="ECO:0000256" key="10">
    <source>
        <dbReference type="ARBA" id="ARBA00023204"/>
    </source>
</evidence>
<evidence type="ECO:0000256" key="2">
    <source>
        <dbReference type="ARBA" id="ARBA00007572"/>
    </source>
</evidence>
<dbReference type="FunFam" id="2.40.50.140:FF:000062">
    <property type="entry name" value="DNA ligase"/>
    <property type="match status" value="1"/>
</dbReference>
<dbReference type="GO" id="GO:0051301">
    <property type="term" value="P:cell division"/>
    <property type="evidence" value="ECO:0007669"/>
    <property type="project" value="UniProtKB-KW"/>
</dbReference>
<dbReference type="GO" id="GO:0071897">
    <property type="term" value="P:DNA biosynthetic process"/>
    <property type="evidence" value="ECO:0007669"/>
    <property type="project" value="InterPro"/>
</dbReference>
<dbReference type="GO" id="GO:0005524">
    <property type="term" value="F:ATP binding"/>
    <property type="evidence" value="ECO:0007669"/>
    <property type="project" value="UniProtKB-KW"/>
</dbReference>
<dbReference type="InterPro" id="IPR036599">
    <property type="entry name" value="DNA_ligase_N_sf"/>
</dbReference>
<dbReference type="InterPro" id="IPR000977">
    <property type="entry name" value="DNA_ligase_ATP-dep"/>
</dbReference>
<sequence length="679" mass="77200">MTQQGIAKFFGGKDIESTKKNAIVRKQVNVNISDFDNVFKDVEIPTVEGYNIPRDVVGYVAWNRGDPIPFTFITKMVDELEPLTGKLEINDLLCKYFLAILMTTPKDIVPFVFLCLGQLRPNHEGVKINIGQESIISALGDKKVVKEKLKKEGDLSKVAQQIRSTQKSMTSMFGKVNEAYTITGVYKEFLKMAGFQGANSDRNRTQTIQKLLTNCKPEEVKCIVRMLECKLRVGAAHESFLFALGMAFRRREYIMGMIKNNPDEEDLKDHGHLFREIYYRYPIIDEILVEFLRGSFKGAEKNINIKVGIPAMPMLAKPAKKLDEIKRRLGDGRITGEYKYDGERAQIHKNKEGKVRIFSRSAEDSTAKFADVADIITDNVKGEQYILDSEIVAYDPEKHVILPFQTLMNRPKKGTDTPSAIHVCVCAFDLLSYNGVSMLDEPLEKRRDKLHEIVTVVPTKLQLATYKNASKIEDLGDFFEEAVSNRTEGLMVKTLNGRYECGKRAMSWAKLKKDYISKEVFKGGVAEEIPPDTIDVVVIGATYGKGKRTSVYGAFLVGVYNNVTGKVESLCFVGTGFKEDDLKEFYEKLHPLEMEKCPDNVDCRPLDQDPVFFKPELVWEIQVADIQTTPTYSACWGELGEKGLTIRFGRYYRTRTDKTWEQSTSTEQLLELYHQQFEK</sequence>
<feature type="domain" description="ATP-dependent DNA ligase family profile" evidence="16">
    <location>
        <begin position="416"/>
        <end position="561"/>
    </location>
</feature>
<evidence type="ECO:0000256" key="11">
    <source>
        <dbReference type="ARBA" id="ARBA00023242"/>
    </source>
</evidence>
<keyword evidence="10 14" id="KW-0234">DNA repair</keyword>
<dbReference type="SUPFAM" id="SSF50249">
    <property type="entry name" value="Nucleic acid-binding proteins"/>
    <property type="match status" value="1"/>
</dbReference>
<dbReference type="GO" id="GO:0003910">
    <property type="term" value="F:DNA ligase (ATP) activity"/>
    <property type="evidence" value="ECO:0000318"/>
    <property type="project" value="GO_Central"/>
</dbReference>
<dbReference type="SUPFAM" id="SSF56091">
    <property type="entry name" value="DNA ligase/mRNA capping enzyme, catalytic domain"/>
    <property type="match status" value="1"/>
</dbReference>